<keyword evidence="1" id="KW-0694">RNA-binding</keyword>
<dbReference type="RefSeq" id="WP_235702804.1">
    <property type="nucleotide sequence ID" value="NZ_JAKGBZ010000003.1"/>
</dbReference>
<evidence type="ECO:0000313" key="2">
    <source>
        <dbReference type="EMBL" id="MCF3945565.1"/>
    </source>
</evidence>
<evidence type="ECO:0000256" key="1">
    <source>
        <dbReference type="HAMAP-Rule" id="MF_00934"/>
    </source>
</evidence>
<reference evidence="2 3" key="1">
    <citation type="submission" date="2022-01" db="EMBL/GenBank/DDBJ databases">
        <authorList>
            <person name="Won M."/>
            <person name="Kim S.-J."/>
            <person name="Kwon S.-W."/>
        </authorList>
    </citation>
    <scope>NUCLEOTIDE SEQUENCE [LARGE SCALE GENOMIC DNA]</scope>
    <source>
        <strain evidence="2 3">KCTC 23505</strain>
    </source>
</reference>
<feature type="active site" description="Proton acceptor" evidence="1">
    <location>
        <position position="155"/>
    </location>
</feature>
<dbReference type="EMBL" id="JAKGBZ010000003">
    <property type="protein sequence ID" value="MCF3945565.1"/>
    <property type="molecule type" value="Genomic_DNA"/>
</dbReference>
<keyword evidence="1" id="KW-0698">rRNA processing</keyword>
<feature type="binding site" evidence="1">
    <location>
        <position position="18"/>
    </location>
    <ligand>
        <name>S-adenosyl-L-methionine</name>
        <dbReference type="ChEBI" id="CHEBI:59789"/>
    </ligand>
</feature>
<dbReference type="SUPFAM" id="SSF53335">
    <property type="entry name" value="S-adenosyl-L-methionine-dependent methyltransferases"/>
    <property type="match status" value="1"/>
</dbReference>
<sequence>MNYRHAYHAGNEADCVKHALLMLLLRALMRKNKPLFVLDTHAGTGAYDPASIEAAKTGEWRQGIGRLLEANPPELADYLDLVRGLGLYPGSPALARAILRPSDRLALCELHPEDAALLKRRFRTDPMVQVHRRDGYEALGALLPPPERRALILIDPPYERPDEFATLAAALGAARQKFPSGVFAAWYPVKHRAPVRDFLADLAAHRIPDMIACELLLRPPLDPARLNGSGLLIVNPPYGFEAEAVPVLSALRATLADADGDATITRLTDE</sequence>
<dbReference type="Proteomes" id="UP001521209">
    <property type="component" value="Unassembled WGS sequence"/>
</dbReference>
<keyword evidence="1" id="KW-0489">Methyltransferase</keyword>
<feature type="site" description="Interaction with substrate rRNA" evidence="1">
    <location>
        <position position="3"/>
    </location>
</feature>
<dbReference type="Gene3D" id="3.40.50.150">
    <property type="entry name" value="Vaccinia Virus protein VP39"/>
    <property type="match status" value="1"/>
</dbReference>
<accession>A0ABS9DUV3</accession>
<comment type="similarity">
    <text evidence="1">Belongs to the RlmJ family.</text>
</comment>
<gene>
    <name evidence="1 2" type="primary">rlmJ</name>
    <name evidence="2" type="ORF">L2A60_02555</name>
</gene>
<feature type="binding site" evidence="1">
    <location>
        <begin position="134"/>
        <end position="135"/>
    </location>
    <ligand>
        <name>S-adenosyl-L-methionine</name>
        <dbReference type="ChEBI" id="CHEBI:59789"/>
    </ligand>
</feature>
<comment type="caution">
    <text evidence="2">The sequence shown here is derived from an EMBL/GenBank/DDBJ whole genome shotgun (WGS) entry which is preliminary data.</text>
</comment>
<keyword evidence="1" id="KW-0949">S-adenosyl-L-methionine</keyword>
<dbReference type="Pfam" id="PF04378">
    <property type="entry name" value="RsmJ"/>
    <property type="match status" value="1"/>
</dbReference>
<comment type="subunit">
    <text evidence="1">Monomer.</text>
</comment>
<organism evidence="2 3">
    <name type="scientific">Acidiphilium iwatense</name>
    <dbReference type="NCBI Taxonomy" id="768198"/>
    <lineage>
        <taxon>Bacteria</taxon>
        <taxon>Pseudomonadati</taxon>
        <taxon>Pseudomonadota</taxon>
        <taxon>Alphaproteobacteria</taxon>
        <taxon>Acetobacterales</taxon>
        <taxon>Acidocellaceae</taxon>
        <taxon>Acidiphilium</taxon>
    </lineage>
</organism>
<evidence type="ECO:0000313" key="3">
    <source>
        <dbReference type="Proteomes" id="UP001521209"/>
    </source>
</evidence>
<dbReference type="InterPro" id="IPR007473">
    <property type="entry name" value="RlmJ"/>
</dbReference>
<feature type="binding site" evidence="1">
    <location>
        <position position="155"/>
    </location>
    <ligand>
        <name>S-adenosyl-L-methionine</name>
        <dbReference type="ChEBI" id="CHEBI:59789"/>
    </ligand>
</feature>
<dbReference type="EC" id="2.1.1.266" evidence="1"/>
<proteinExistence type="inferred from homology"/>
<keyword evidence="3" id="KW-1185">Reference proteome</keyword>
<protein>
    <recommendedName>
        <fullName evidence="1">Ribosomal RNA large subunit methyltransferase J</fullName>
        <ecNumber evidence="1">2.1.1.266</ecNumber>
    </recommendedName>
    <alternativeName>
        <fullName evidence="1">23S rRNA (adenine(2030)-N6)-methyltransferase</fullName>
    </alternativeName>
    <alternativeName>
        <fullName evidence="1">23S rRNA m6A2030 methyltransferase</fullName>
    </alternativeName>
</protein>
<comment type="function">
    <text evidence="1">Specifically methylates the adenine in position 2030 of 23S rRNA.</text>
</comment>
<feature type="binding site" evidence="1">
    <location>
        <position position="91"/>
    </location>
    <ligand>
        <name>S-adenosyl-L-methionine</name>
        <dbReference type="ChEBI" id="CHEBI:59789"/>
    </ligand>
</feature>
<dbReference type="PANTHER" id="PTHR37426">
    <property type="entry name" value="RIBOSOMAL RNA LARGE SUBUNIT METHYLTRANSFERASE J"/>
    <property type="match status" value="1"/>
</dbReference>
<comment type="catalytic activity">
    <reaction evidence="1">
        <text>adenosine(2030) in 23S rRNA + S-adenosyl-L-methionine = N(6)-methyladenosine(2030) in 23S rRNA + S-adenosyl-L-homocysteine + H(+)</text>
        <dbReference type="Rhea" id="RHEA:43736"/>
        <dbReference type="Rhea" id="RHEA-COMP:10668"/>
        <dbReference type="Rhea" id="RHEA-COMP:10669"/>
        <dbReference type="ChEBI" id="CHEBI:15378"/>
        <dbReference type="ChEBI" id="CHEBI:57856"/>
        <dbReference type="ChEBI" id="CHEBI:59789"/>
        <dbReference type="ChEBI" id="CHEBI:74411"/>
        <dbReference type="ChEBI" id="CHEBI:74449"/>
        <dbReference type="EC" id="2.1.1.266"/>
    </reaction>
</comment>
<feature type="binding site" evidence="1">
    <location>
        <position position="41"/>
    </location>
    <ligand>
        <name>S-adenosyl-L-methionine</name>
        <dbReference type="ChEBI" id="CHEBI:59789"/>
    </ligand>
</feature>
<keyword evidence="1" id="KW-0808">Transferase</keyword>
<dbReference type="PANTHER" id="PTHR37426:SF1">
    <property type="entry name" value="RIBOSOMAL RNA LARGE SUBUNIT METHYLTRANSFERASE J"/>
    <property type="match status" value="1"/>
</dbReference>
<dbReference type="HAMAP" id="MF_00934">
    <property type="entry name" value="23SrRNA_methyltr_J"/>
    <property type="match status" value="1"/>
</dbReference>
<name>A0ABS9DUV3_9PROT</name>
<dbReference type="InterPro" id="IPR029063">
    <property type="entry name" value="SAM-dependent_MTases_sf"/>
</dbReference>
<feature type="binding site" evidence="1">
    <location>
        <position position="109"/>
    </location>
    <ligand>
        <name>S-adenosyl-L-methionine</name>
        <dbReference type="ChEBI" id="CHEBI:59789"/>
    </ligand>
</feature>